<dbReference type="EMBL" id="VLKN01000007">
    <property type="protein sequence ID" value="TWI00253.1"/>
    <property type="molecule type" value="Genomic_DNA"/>
</dbReference>
<reference evidence="3 4" key="1">
    <citation type="journal article" date="2015" name="Stand. Genomic Sci.">
        <title>Genomic Encyclopedia of Bacterial and Archaeal Type Strains, Phase III: the genomes of soil and plant-associated and newly described type strains.</title>
        <authorList>
            <person name="Whitman W.B."/>
            <person name="Woyke T."/>
            <person name="Klenk H.P."/>
            <person name="Zhou Y."/>
            <person name="Lilburn T.G."/>
            <person name="Beck B.J."/>
            <person name="De Vos P."/>
            <person name="Vandamme P."/>
            <person name="Eisen J.A."/>
            <person name="Garrity G."/>
            <person name="Hugenholtz P."/>
            <person name="Kyrpides N.C."/>
        </authorList>
    </citation>
    <scope>NUCLEOTIDE SEQUENCE [LARGE SCALE GENOMIC DNA]</scope>
    <source>
        <strain evidence="3 4">CGMCC 1.10821</strain>
    </source>
</reference>
<keyword evidence="1" id="KW-0378">Hydrolase</keyword>
<dbReference type="AlphaFoldDB" id="A0A562KXZ1"/>
<dbReference type="OrthoDB" id="1157330at2"/>
<comment type="caution">
    <text evidence="3">The sequence shown here is derived from an EMBL/GenBank/DDBJ whole genome shotgun (WGS) entry which is preliminary data.</text>
</comment>
<dbReference type="RefSeq" id="WP_144900287.1">
    <property type="nucleotide sequence ID" value="NZ_VLKN01000007.1"/>
</dbReference>
<dbReference type="InterPro" id="IPR000868">
    <property type="entry name" value="Isochorismatase-like_dom"/>
</dbReference>
<dbReference type="SUPFAM" id="SSF52499">
    <property type="entry name" value="Isochorismatase-like hydrolases"/>
    <property type="match status" value="1"/>
</dbReference>
<evidence type="ECO:0000259" key="2">
    <source>
        <dbReference type="Pfam" id="PF00857"/>
    </source>
</evidence>
<dbReference type="Proteomes" id="UP000315167">
    <property type="component" value="Unassembled WGS sequence"/>
</dbReference>
<keyword evidence="4" id="KW-1185">Reference proteome</keyword>
<dbReference type="PANTHER" id="PTHR43540:SF1">
    <property type="entry name" value="ISOCHORISMATASE HYDROLASE"/>
    <property type="match status" value="1"/>
</dbReference>
<dbReference type="InterPro" id="IPR050272">
    <property type="entry name" value="Isochorismatase-like_hydrls"/>
</dbReference>
<evidence type="ECO:0000256" key="1">
    <source>
        <dbReference type="ARBA" id="ARBA00022801"/>
    </source>
</evidence>
<feature type="domain" description="Isochorismatase-like" evidence="2">
    <location>
        <begin position="5"/>
        <end position="147"/>
    </location>
</feature>
<dbReference type="CDD" id="cd01014">
    <property type="entry name" value="nicotinamidase_related"/>
    <property type="match status" value="1"/>
</dbReference>
<dbReference type="GO" id="GO:0016787">
    <property type="term" value="F:hydrolase activity"/>
    <property type="evidence" value="ECO:0007669"/>
    <property type="project" value="UniProtKB-KW"/>
</dbReference>
<organism evidence="3 4">
    <name type="scientific">Luteimonas cucumeris</name>
    <dbReference type="NCBI Taxonomy" id="985012"/>
    <lineage>
        <taxon>Bacteria</taxon>
        <taxon>Pseudomonadati</taxon>
        <taxon>Pseudomonadota</taxon>
        <taxon>Gammaproteobacteria</taxon>
        <taxon>Lysobacterales</taxon>
        <taxon>Lysobacteraceae</taxon>
        <taxon>Luteimonas</taxon>
    </lineage>
</organism>
<evidence type="ECO:0000313" key="4">
    <source>
        <dbReference type="Proteomes" id="UP000315167"/>
    </source>
</evidence>
<accession>A0A562KXZ1</accession>
<name>A0A562KXZ1_9GAMM</name>
<evidence type="ECO:0000313" key="3">
    <source>
        <dbReference type="EMBL" id="TWI00253.1"/>
    </source>
</evidence>
<dbReference type="InterPro" id="IPR036380">
    <property type="entry name" value="Isochorismatase-like_sf"/>
</dbReference>
<proteinExistence type="predicted"/>
<gene>
    <name evidence="3" type="ORF">IP90_02799</name>
</gene>
<protein>
    <submittedName>
        <fullName evidence="3">Nicotinamidase-related amidase</fullName>
    </submittedName>
</protein>
<dbReference type="PANTHER" id="PTHR43540">
    <property type="entry name" value="PEROXYUREIDOACRYLATE/UREIDOACRYLATE AMIDOHYDROLASE-RELATED"/>
    <property type="match status" value="1"/>
</dbReference>
<sequence>MSKRALIVVDLQNEYLPTGKLPLTGIDAALDNAARVIAGARGNGDKVIHVRHESVGDLPFFVPGTEGVLIHPKVAPQDGEHVITKNYPNSFLKTDLKQTLDSEGVEEVTVIGAMSHMCIDATTRAAADFGYRTTVVHDACATRELEFEGKVVPAGQVHAALMSALAFGYATVTSADDYLAK</sequence>
<dbReference type="Pfam" id="PF00857">
    <property type="entry name" value="Isochorismatase"/>
    <property type="match status" value="1"/>
</dbReference>
<dbReference type="Gene3D" id="3.40.50.850">
    <property type="entry name" value="Isochorismatase-like"/>
    <property type="match status" value="1"/>
</dbReference>